<evidence type="ECO:0000259" key="4">
    <source>
        <dbReference type="Pfam" id="PF08241"/>
    </source>
</evidence>
<feature type="domain" description="Methyltransferase type 11" evidence="4">
    <location>
        <begin position="398"/>
        <end position="506"/>
    </location>
</feature>
<name>A0A423VB79_CYTCH</name>
<dbReference type="AlphaFoldDB" id="A0A423VB79"/>
<evidence type="ECO:0000256" key="3">
    <source>
        <dbReference type="ARBA" id="ARBA00022679"/>
    </source>
</evidence>
<dbReference type="InterPro" id="IPR051419">
    <property type="entry name" value="Lys/N-term_MeTrsfase_sf"/>
</dbReference>
<dbReference type="Pfam" id="PF08241">
    <property type="entry name" value="Methyltransf_11"/>
    <property type="match status" value="1"/>
</dbReference>
<dbReference type="SUPFAM" id="SSF53335">
    <property type="entry name" value="S-adenosyl-L-methionine-dependent methyltransferases"/>
    <property type="match status" value="1"/>
</dbReference>
<protein>
    <recommendedName>
        <fullName evidence="4">Methyltransferase type 11 domain-containing protein</fullName>
    </recommendedName>
</protein>
<keyword evidence="3" id="KW-0808">Transferase</keyword>
<keyword evidence="6" id="KW-1185">Reference proteome</keyword>
<dbReference type="InterPro" id="IPR036047">
    <property type="entry name" value="F-box-like_dom_sf"/>
</dbReference>
<dbReference type="InterPro" id="IPR029063">
    <property type="entry name" value="SAM-dependent_MTases_sf"/>
</dbReference>
<dbReference type="SUPFAM" id="SSF81383">
    <property type="entry name" value="F-box domain"/>
    <property type="match status" value="1"/>
</dbReference>
<dbReference type="PANTHER" id="PTHR12176:SF80">
    <property type="entry name" value="EEF1A LYSINE METHYLTRANSFERASE 4"/>
    <property type="match status" value="1"/>
</dbReference>
<evidence type="ECO:0000313" key="5">
    <source>
        <dbReference type="EMBL" id="ROV88177.1"/>
    </source>
</evidence>
<evidence type="ECO:0000256" key="2">
    <source>
        <dbReference type="ARBA" id="ARBA00022603"/>
    </source>
</evidence>
<reference evidence="5 6" key="1">
    <citation type="submission" date="2015-09" db="EMBL/GenBank/DDBJ databases">
        <title>Host preference determinants of Valsa canker pathogens revealed by comparative genomics.</title>
        <authorList>
            <person name="Yin Z."/>
            <person name="Huang L."/>
        </authorList>
    </citation>
    <scope>NUCLEOTIDE SEQUENCE [LARGE SCALE GENOMIC DNA]</scope>
    <source>
        <strain evidence="5 6">YSFL</strain>
    </source>
</reference>
<keyword evidence="2" id="KW-0489">Methyltransferase</keyword>
<evidence type="ECO:0000256" key="1">
    <source>
        <dbReference type="ARBA" id="ARBA00008361"/>
    </source>
</evidence>
<evidence type="ECO:0000313" key="6">
    <source>
        <dbReference type="Proteomes" id="UP000284375"/>
    </source>
</evidence>
<sequence>MSQPYDTERGILRLPVELLQDILACLPDPRSLVRTIQASPAFYSSFKQDEQHIVATVLTNCIGTGVLREAQLTRDCVPPVLSTELAEEPLDLDEELQDRLDTYIVDFLRSWPTASDLTQTSWALRDALALGDFHSKVILPLKDKFIQASSDPKSCTMAARIRKSLEVRPVSYLEQERICRALYRFEIFRRLFGCLSWRTDELMEFTTMFFSKFAPWEIAQLGCIQDFLGRQITPVFNDVARHDIVWGEFKTMFDANITDGTVQHLLTLGLRAILAIARLQDAPYTVREKALSPEDKPPSENDDFLTSALIDFNYRACPAREDELHNTLLSAPPFHPDTDLGPETIWQDQALSSPEYWDGRYARGGGGHEWFRSFDDLEPFLRPNLFETFAPLGEPLILHLGSGDSIIPAELAYRGYTHQLCIDFSPVVVDLMSERHSKIPGIEWKRADLRDMAFLVDRSVDVAFDKSTLDAMIYGSSWNPPDEVKENTSKYMREVHRVLKNNGAFLYITFRPAHFIQPLLNPDNSLWEMEMQVLESDKGTLPYYGYVLKKKSC</sequence>
<dbReference type="OrthoDB" id="411785at2759"/>
<accession>A0A423VB79</accession>
<dbReference type="Gene3D" id="3.40.50.150">
    <property type="entry name" value="Vaccinia Virus protein VP39"/>
    <property type="match status" value="1"/>
</dbReference>
<dbReference type="GO" id="GO:0008757">
    <property type="term" value="F:S-adenosylmethionine-dependent methyltransferase activity"/>
    <property type="evidence" value="ECO:0007669"/>
    <property type="project" value="InterPro"/>
</dbReference>
<comment type="caution">
    <text evidence="5">The sequence shown here is derived from an EMBL/GenBank/DDBJ whole genome shotgun (WGS) entry which is preliminary data.</text>
</comment>
<dbReference type="Proteomes" id="UP000284375">
    <property type="component" value="Unassembled WGS sequence"/>
</dbReference>
<proteinExistence type="inferred from homology"/>
<comment type="similarity">
    <text evidence="1">Belongs to the methyltransferase superfamily.</text>
</comment>
<gene>
    <name evidence="5" type="ORF">VSDG_09302</name>
</gene>
<organism evidence="5 6">
    <name type="scientific">Cytospora chrysosperma</name>
    <name type="common">Cytospora canker fungus</name>
    <name type="synonym">Sphaeria chrysosperma</name>
    <dbReference type="NCBI Taxonomy" id="252740"/>
    <lineage>
        <taxon>Eukaryota</taxon>
        <taxon>Fungi</taxon>
        <taxon>Dikarya</taxon>
        <taxon>Ascomycota</taxon>
        <taxon>Pezizomycotina</taxon>
        <taxon>Sordariomycetes</taxon>
        <taxon>Sordariomycetidae</taxon>
        <taxon>Diaporthales</taxon>
        <taxon>Cytosporaceae</taxon>
        <taxon>Cytospora</taxon>
    </lineage>
</organism>
<dbReference type="InterPro" id="IPR013216">
    <property type="entry name" value="Methyltransf_11"/>
</dbReference>
<dbReference type="GO" id="GO:0032259">
    <property type="term" value="P:methylation"/>
    <property type="evidence" value="ECO:0007669"/>
    <property type="project" value="UniProtKB-KW"/>
</dbReference>
<dbReference type="EMBL" id="LJZO01000070">
    <property type="protein sequence ID" value="ROV88177.1"/>
    <property type="molecule type" value="Genomic_DNA"/>
</dbReference>
<dbReference type="CDD" id="cd02440">
    <property type="entry name" value="AdoMet_MTases"/>
    <property type="match status" value="1"/>
</dbReference>
<dbReference type="PANTHER" id="PTHR12176">
    <property type="entry name" value="SAM-DEPENDENT METHYLTRANSFERASE SUPERFAMILY PROTEIN"/>
    <property type="match status" value="1"/>
</dbReference>